<organism evidence="1 2">
    <name type="scientific">Dreissena polymorpha</name>
    <name type="common">Zebra mussel</name>
    <name type="synonym">Mytilus polymorpha</name>
    <dbReference type="NCBI Taxonomy" id="45954"/>
    <lineage>
        <taxon>Eukaryota</taxon>
        <taxon>Metazoa</taxon>
        <taxon>Spiralia</taxon>
        <taxon>Lophotrochozoa</taxon>
        <taxon>Mollusca</taxon>
        <taxon>Bivalvia</taxon>
        <taxon>Autobranchia</taxon>
        <taxon>Heteroconchia</taxon>
        <taxon>Euheterodonta</taxon>
        <taxon>Imparidentia</taxon>
        <taxon>Neoheterodontei</taxon>
        <taxon>Myida</taxon>
        <taxon>Dreissenoidea</taxon>
        <taxon>Dreissenidae</taxon>
        <taxon>Dreissena</taxon>
    </lineage>
</organism>
<name>A0A9D4DAC9_DREPO</name>
<accession>A0A9D4DAC9</accession>
<dbReference type="EMBL" id="JAIWYP010000011">
    <property type="protein sequence ID" value="KAH3741542.1"/>
    <property type="molecule type" value="Genomic_DNA"/>
</dbReference>
<reference evidence="1" key="2">
    <citation type="submission" date="2020-11" db="EMBL/GenBank/DDBJ databases">
        <authorList>
            <person name="McCartney M.A."/>
            <person name="Auch B."/>
            <person name="Kono T."/>
            <person name="Mallez S."/>
            <person name="Becker A."/>
            <person name="Gohl D.M."/>
            <person name="Silverstein K.A.T."/>
            <person name="Koren S."/>
            <person name="Bechman K.B."/>
            <person name="Herman A."/>
            <person name="Abrahante J.E."/>
            <person name="Garbe J."/>
        </authorList>
    </citation>
    <scope>NUCLEOTIDE SEQUENCE</scope>
    <source>
        <strain evidence="1">Duluth1</strain>
        <tissue evidence="1">Whole animal</tissue>
    </source>
</reference>
<evidence type="ECO:0000313" key="2">
    <source>
        <dbReference type="Proteomes" id="UP000828390"/>
    </source>
</evidence>
<dbReference type="Proteomes" id="UP000828390">
    <property type="component" value="Unassembled WGS sequence"/>
</dbReference>
<dbReference type="AlphaFoldDB" id="A0A9D4DAC9"/>
<keyword evidence="2" id="KW-1185">Reference proteome</keyword>
<gene>
    <name evidence="1" type="ORF">DPMN_048267</name>
</gene>
<comment type="caution">
    <text evidence="1">The sequence shown here is derived from an EMBL/GenBank/DDBJ whole genome shotgun (WGS) entry which is preliminary data.</text>
</comment>
<evidence type="ECO:0000313" key="1">
    <source>
        <dbReference type="EMBL" id="KAH3741542.1"/>
    </source>
</evidence>
<sequence length="60" mass="6415">MLGGVGALLGTASTYPGGLQLFQKNTSENLCVMAGAGTSIGMWRQKKKNFNIQELIVFSH</sequence>
<proteinExistence type="predicted"/>
<reference evidence="1" key="1">
    <citation type="journal article" date="2019" name="bioRxiv">
        <title>The Genome of the Zebra Mussel, Dreissena polymorpha: A Resource for Invasive Species Research.</title>
        <authorList>
            <person name="McCartney M.A."/>
            <person name="Auch B."/>
            <person name="Kono T."/>
            <person name="Mallez S."/>
            <person name="Zhang Y."/>
            <person name="Obille A."/>
            <person name="Becker A."/>
            <person name="Abrahante J.E."/>
            <person name="Garbe J."/>
            <person name="Badalamenti J.P."/>
            <person name="Herman A."/>
            <person name="Mangelson H."/>
            <person name="Liachko I."/>
            <person name="Sullivan S."/>
            <person name="Sone E.D."/>
            <person name="Koren S."/>
            <person name="Silverstein K.A.T."/>
            <person name="Beckman K.B."/>
            <person name="Gohl D.M."/>
        </authorList>
    </citation>
    <scope>NUCLEOTIDE SEQUENCE</scope>
    <source>
        <strain evidence="1">Duluth1</strain>
        <tissue evidence="1">Whole animal</tissue>
    </source>
</reference>
<protein>
    <submittedName>
        <fullName evidence="1">Uncharacterized protein</fullName>
    </submittedName>
</protein>